<reference evidence="2 3" key="1">
    <citation type="journal article" date="2023" name="Life. Sci Alliance">
        <title>Evolutionary insights into 3D genome organization and epigenetic landscape of Vigna mungo.</title>
        <authorList>
            <person name="Junaid A."/>
            <person name="Singh B."/>
            <person name="Bhatia S."/>
        </authorList>
    </citation>
    <scope>NUCLEOTIDE SEQUENCE [LARGE SCALE GENOMIC DNA]</scope>
    <source>
        <strain evidence="2">Urdbean</strain>
    </source>
</reference>
<protein>
    <submittedName>
        <fullName evidence="2">Uncharacterized protein</fullName>
    </submittedName>
</protein>
<keyword evidence="3" id="KW-1185">Reference proteome</keyword>
<name>A0AAQ3N6W2_VIGMU</name>
<feature type="region of interest" description="Disordered" evidence="1">
    <location>
        <begin position="45"/>
        <end position="121"/>
    </location>
</feature>
<evidence type="ECO:0000256" key="1">
    <source>
        <dbReference type="SAM" id="MobiDB-lite"/>
    </source>
</evidence>
<organism evidence="2 3">
    <name type="scientific">Vigna mungo</name>
    <name type="common">Black gram</name>
    <name type="synonym">Phaseolus mungo</name>
    <dbReference type="NCBI Taxonomy" id="3915"/>
    <lineage>
        <taxon>Eukaryota</taxon>
        <taxon>Viridiplantae</taxon>
        <taxon>Streptophyta</taxon>
        <taxon>Embryophyta</taxon>
        <taxon>Tracheophyta</taxon>
        <taxon>Spermatophyta</taxon>
        <taxon>Magnoliopsida</taxon>
        <taxon>eudicotyledons</taxon>
        <taxon>Gunneridae</taxon>
        <taxon>Pentapetalae</taxon>
        <taxon>rosids</taxon>
        <taxon>fabids</taxon>
        <taxon>Fabales</taxon>
        <taxon>Fabaceae</taxon>
        <taxon>Papilionoideae</taxon>
        <taxon>50 kb inversion clade</taxon>
        <taxon>NPAAA clade</taxon>
        <taxon>indigoferoid/millettioid clade</taxon>
        <taxon>Phaseoleae</taxon>
        <taxon>Vigna</taxon>
    </lineage>
</organism>
<feature type="compositionally biased region" description="Basic residues" evidence="1">
    <location>
        <begin position="64"/>
        <end position="82"/>
    </location>
</feature>
<gene>
    <name evidence="2" type="ORF">V8G54_024326</name>
</gene>
<evidence type="ECO:0000313" key="2">
    <source>
        <dbReference type="EMBL" id="WVZ03520.1"/>
    </source>
</evidence>
<proteinExistence type="predicted"/>
<dbReference type="AlphaFoldDB" id="A0AAQ3N6W2"/>
<evidence type="ECO:0000313" key="3">
    <source>
        <dbReference type="Proteomes" id="UP001374535"/>
    </source>
</evidence>
<dbReference type="Proteomes" id="UP001374535">
    <property type="component" value="Chromosome 7"/>
</dbReference>
<dbReference type="EMBL" id="CP144694">
    <property type="protein sequence ID" value="WVZ03520.1"/>
    <property type="molecule type" value="Genomic_DNA"/>
</dbReference>
<feature type="compositionally biased region" description="Basic and acidic residues" evidence="1">
    <location>
        <begin position="107"/>
        <end position="121"/>
    </location>
</feature>
<accession>A0AAQ3N6W2</accession>
<sequence length="121" mass="14210">MSCRRRCVFIVCEGKHGRRLRGERLHILEAGGEDSRTLVSNRRIPHSARTHQGQARVHLLRWPSLRHRPPSLRPHPRRHNQGHCHALPLHDRPSRHAPLRLGLPRPPSRERDRQEARHQEA</sequence>